<dbReference type="Pfam" id="PF00072">
    <property type="entry name" value="Response_reg"/>
    <property type="match status" value="1"/>
</dbReference>
<dbReference type="PROSITE" id="PS50110">
    <property type="entry name" value="RESPONSE_REGULATORY"/>
    <property type="match status" value="1"/>
</dbReference>
<dbReference type="EMBL" id="UOFD01000079">
    <property type="protein sequence ID" value="VAW54644.1"/>
    <property type="molecule type" value="Genomic_DNA"/>
</dbReference>
<dbReference type="Gene3D" id="3.40.50.2300">
    <property type="match status" value="1"/>
</dbReference>
<dbReference type="Gene3D" id="2.40.50.1020">
    <property type="entry name" value="LytTr DNA-binding domain"/>
    <property type="match status" value="1"/>
</dbReference>
<dbReference type="GO" id="GO:0005829">
    <property type="term" value="C:cytosol"/>
    <property type="evidence" value="ECO:0007669"/>
    <property type="project" value="TreeGrafter"/>
</dbReference>
<dbReference type="InterPro" id="IPR001789">
    <property type="entry name" value="Sig_transdc_resp-reg_receiver"/>
</dbReference>
<sequence>MNVLIVDDEQLARQRLRKLLTETGYQIIGEAETGEDALRKTQNFHPDVVLMDIRMPGMDGIEAASYINRLDKPPAIIFTTAYGEHALEAFETHAIDYLLKPIKQSRLEAALDAAKRMNKAQLSKLREDETDGARQKICVKNRGSLELIAVRDIIYFKADQKYVTLRTTEQEHLIEEPLKMLEQEFKLQFIRVHRNALVAHKMLHGLTKNNDGHACINFGNIDDLLKVSRRHLPQIRKKLKSPNKNNNK</sequence>
<name>A0A3B0XF89_9ZZZZ</name>
<accession>A0A3B0XF89</accession>
<gene>
    <name evidence="4" type="ORF">MNBD_GAMMA06-518</name>
</gene>
<reference evidence="4" key="1">
    <citation type="submission" date="2018-06" db="EMBL/GenBank/DDBJ databases">
        <authorList>
            <person name="Zhirakovskaya E."/>
        </authorList>
    </citation>
    <scope>NUCLEOTIDE SEQUENCE</scope>
</reference>
<dbReference type="PANTHER" id="PTHR48111">
    <property type="entry name" value="REGULATOR OF RPOS"/>
    <property type="match status" value="1"/>
</dbReference>
<dbReference type="SMART" id="SM00850">
    <property type="entry name" value="LytTR"/>
    <property type="match status" value="1"/>
</dbReference>
<protein>
    <submittedName>
        <fullName evidence="4">Autolysis response regulater LytR</fullName>
    </submittedName>
</protein>
<dbReference type="InterPro" id="IPR039420">
    <property type="entry name" value="WalR-like"/>
</dbReference>
<feature type="domain" description="HTH LytTR-type" evidence="3">
    <location>
        <begin position="137"/>
        <end position="241"/>
    </location>
</feature>
<evidence type="ECO:0000259" key="2">
    <source>
        <dbReference type="PROSITE" id="PS50110"/>
    </source>
</evidence>
<dbReference type="GO" id="GO:0006355">
    <property type="term" value="P:regulation of DNA-templated transcription"/>
    <property type="evidence" value="ECO:0007669"/>
    <property type="project" value="TreeGrafter"/>
</dbReference>
<feature type="domain" description="Response regulatory" evidence="2">
    <location>
        <begin position="2"/>
        <end position="115"/>
    </location>
</feature>
<dbReference type="InterPro" id="IPR011006">
    <property type="entry name" value="CheY-like_superfamily"/>
</dbReference>
<proteinExistence type="predicted"/>
<organism evidence="4">
    <name type="scientific">hydrothermal vent metagenome</name>
    <dbReference type="NCBI Taxonomy" id="652676"/>
    <lineage>
        <taxon>unclassified sequences</taxon>
        <taxon>metagenomes</taxon>
        <taxon>ecological metagenomes</taxon>
    </lineage>
</organism>
<dbReference type="GO" id="GO:0032993">
    <property type="term" value="C:protein-DNA complex"/>
    <property type="evidence" value="ECO:0007669"/>
    <property type="project" value="TreeGrafter"/>
</dbReference>
<dbReference type="GO" id="GO:0000976">
    <property type="term" value="F:transcription cis-regulatory region binding"/>
    <property type="evidence" value="ECO:0007669"/>
    <property type="project" value="TreeGrafter"/>
</dbReference>
<dbReference type="GO" id="GO:0000156">
    <property type="term" value="F:phosphorelay response regulator activity"/>
    <property type="evidence" value="ECO:0007669"/>
    <property type="project" value="TreeGrafter"/>
</dbReference>
<dbReference type="SMART" id="SM00448">
    <property type="entry name" value="REC"/>
    <property type="match status" value="1"/>
</dbReference>
<dbReference type="AlphaFoldDB" id="A0A3B0XF89"/>
<evidence type="ECO:0000313" key="4">
    <source>
        <dbReference type="EMBL" id="VAW54644.1"/>
    </source>
</evidence>
<dbReference type="PROSITE" id="PS50930">
    <property type="entry name" value="HTH_LYTTR"/>
    <property type="match status" value="1"/>
</dbReference>
<evidence type="ECO:0000259" key="3">
    <source>
        <dbReference type="PROSITE" id="PS50930"/>
    </source>
</evidence>
<dbReference type="SUPFAM" id="SSF52172">
    <property type="entry name" value="CheY-like"/>
    <property type="match status" value="1"/>
</dbReference>
<dbReference type="InterPro" id="IPR007492">
    <property type="entry name" value="LytTR_DNA-bd_dom"/>
</dbReference>
<dbReference type="Pfam" id="PF04397">
    <property type="entry name" value="LytTR"/>
    <property type="match status" value="1"/>
</dbReference>
<keyword evidence="1" id="KW-0238">DNA-binding</keyword>
<dbReference type="PANTHER" id="PTHR48111:SF3">
    <property type="entry name" value="TRANSCRIPTIONAL REGULATORY PROTEIN BTSR"/>
    <property type="match status" value="1"/>
</dbReference>
<evidence type="ECO:0000256" key="1">
    <source>
        <dbReference type="ARBA" id="ARBA00023125"/>
    </source>
</evidence>